<keyword evidence="3" id="KW-1185">Reference proteome</keyword>
<keyword evidence="1" id="KW-0732">Signal</keyword>
<evidence type="ECO:0000256" key="1">
    <source>
        <dbReference type="SAM" id="SignalP"/>
    </source>
</evidence>
<name>A0A9W4U2Y0_9PLEO</name>
<feature type="signal peptide" evidence="1">
    <location>
        <begin position="1"/>
        <end position="18"/>
    </location>
</feature>
<organism evidence="2 3">
    <name type="scientific">Periconia digitata</name>
    <dbReference type="NCBI Taxonomy" id="1303443"/>
    <lineage>
        <taxon>Eukaryota</taxon>
        <taxon>Fungi</taxon>
        <taxon>Dikarya</taxon>
        <taxon>Ascomycota</taxon>
        <taxon>Pezizomycotina</taxon>
        <taxon>Dothideomycetes</taxon>
        <taxon>Pleosporomycetidae</taxon>
        <taxon>Pleosporales</taxon>
        <taxon>Massarineae</taxon>
        <taxon>Periconiaceae</taxon>
        <taxon>Periconia</taxon>
    </lineage>
</organism>
<gene>
    <name evidence="2" type="ORF">PDIGIT_LOCUS1255</name>
</gene>
<proteinExistence type="predicted"/>
<dbReference type="Proteomes" id="UP001152607">
    <property type="component" value="Unassembled WGS sequence"/>
</dbReference>
<feature type="chain" id="PRO_5040756370" evidence="1">
    <location>
        <begin position="19"/>
        <end position="196"/>
    </location>
</feature>
<accession>A0A9W4U2Y0</accession>
<dbReference type="OrthoDB" id="5226619at2759"/>
<dbReference type="AlphaFoldDB" id="A0A9W4U2Y0"/>
<comment type="caution">
    <text evidence="2">The sequence shown here is derived from an EMBL/GenBank/DDBJ whole genome shotgun (WGS) entry which is preliminary data.</text>
</comment>
<dbReference type="EMBL" id="CAOQHR010000001">
    <property type="protein sequence ID" value="CAI6258633.1"/>
    <property type="molecule type" value="Genomic_DNA"/>
</dbReference>
<evidence type="ECO:0000313" key="2">
    <source>
        <dbReference type="EMBL" id="CAI6258633.1"/>
    </source>
</evidence>
<reference evidence="2" key="1">
    <citation type="submission" date="2023-01" db="EMBL/GenBank/DDBJ databases">
        <authorList>
            <person name="Van Ghelder C."/>
            <person name="Rancurel C."/>
        </authorList>
    </citation>
    <scope>NUCLEOTIDE SEQUENCE</scope>
    <source>
        <strain evidence="2">CNCM I-4278</strain>
    </source>
</reference>
<evidence type="ECO:0000313" key="3">
    <source>
        <dbReference type="Proteomes" id="UP001152607"/>
    </source>
</evidence>
<protein>
    <submittedName>
        <fullName evidence="2">Uncharacterized protein</fullName>
    </submittedName>
</protein>
<sequence>MKLTTALLSLLSATTATATATATALTPRQDPQPQPSLQPFTLNTFTIHVPSARAGTYAFSTLTTNITDPNSHVLNPSHTLPPSTAQNCRATFLTLSSPTEGPWGRTWPCDDDGRKEGYWSMRVEQIEGGYRMVWRRTAAIWDKAALKGYTRVFEGSRELRVGEDIKVGCANGDGTCSYWLGAPVEVEVKEIEGESA</sequence>